<feature type="domain" description="Methyltransferase type 11" evidence="1">
    <location>
        <begin position="91"/>
        <end position="189"/>
    </location>
</feature>
<gene>
    <name evidence="2" type="ORF">SAMN05444414_1123</name>
</gene>
<dbReference type="Pfam" id="PF08241">
    <property type="entry name" value="Methyltransf_11"/>
    <property type="match status" value="1"/>
</dbReference>
<dbReference type="CDD" id="cd02440">
    <property type="entry name" value="AdoMet_MTases"/>
    <property type="match status" value="1"/>
</dbReference>
<keyword evidence="2" id="KW-0489">Methyltransferase</keyword>
<organism evidence="2 3">
    <name type="scientific">Roseovarius marisflavi</name>
    <dbReference type="NCBI Taxonomy" id="1054996"/>
    <lineage>
        <taxon>Bacteria</taxon>
        <taxon>Pseudomonadati</taxon>
        <taxon>Pseudomonadota</taxon>
        <taxon>Alphaproteobacteria</taxon>
        <taxon>Rhodobacterales</taxon>
        <taxon>Roseobacteraceae</taxon>
        <taxon>Roseovarius</taxon>
    </lineage>
</organism>
<keyword evidence="3" id="KW-1185">Reference proteome</keyword>
<evidence type="ECO:0000313" key="2">
    <source>
        <dbReference type="EMBL" id="SHL36785.1"/>
    </source>
</evidence>
<dbReference type="Gene3D" id="3.40.50.150">
    <property type="entry name" value="Vaccinia Virus protein VP39"/>
    <property type="match status" value="1"/>
</dbReference>
<accession>A0A1M7A2F0</accession>
<dbReference type="InterPro" id="IPR013216">
    <property type="entry name" value="Methyltransf_11"/>
</dbReference>
<dbReference type="InterPro" id="IPR050508">
    <property type="entry name" value="Methyltransf_Superfamily"/>
</dbReference>
<dbReference type="EMBL" id="FRBN01000012">
    <property type="protein sequence ID" value="SHL36785.1"/>
    <property type="molecule type" value="Genomic_DNA"/>
</dbReference>
<dbReference type="InterPro" id="IPR029063">
    <property type="entry name" value="SAM-dependent_MTases_sf"/>
</dbReference>
<reference evidence="3" key="1">
    <citation type="submission" date="2016-11" db="EMBL/GenBank/DDBJ databases">
        <authorList>
            <person name="Varghese N."/>
            <person name="Submissions S."/>
        </authorList>
    </citation>
    <scope>NUCLEOTIDE SEQUENCE [LARGE SCALE GENOMIC DNA]</scope>
    <source>
        <strain evidence="3">DSM 29327</strain>
    </source>
</reference>
<dbReference type="SUPFAM" id="SSF53335">
    <property type="entry name" value="S-adenosyl-L-methionine-dependent methyltransferases"/>
    <property type="match status" value="1"/>
</dbReference>
<protein>
    <submittedName>
        <fullName evidence="2">Demethylmenaquinone methyltransferase / 2-methoxy-6-polyprenyl-1,4-benzoquinol methylase</fullName>
    </submittedName>
</protein>
<keyword evidence="2" id="KW-0808">Transferase</keyword>
<dbReference type="GO" id="GO:0032259">
    <property type="term" value="P:methylation"/>
    <property type="evidence" value="ECO:0007669"/>
    <property type="project" value="UniProtKB-KW"/>
</dbReference>
<dbReference type="STRING" id="1054996.SAMN05444414_1123"/>
<dbReference type="OrthoDB" id="8153637at2"/>
<evidence type="ECO:0000313" key="3">
    <source>
        <dbReference type="Proteomes" id="UP000184191"/>
    </source>
</evidence>
<dbReference type="AlphaFoldDB" id="A0A1M7A2F0"/>
<evidence type="ECO:0000259" key="1">
    <source>
        <dbReference type="Pfam" id="PF08241"/>
    </source>
</evidence>
<dbReference type="Proteomes" id="UP000184191">
    <property type="component" value="Unassembled WGS sequence"/>
</dbReference>
<dbReference type="GO" id="GO:0008757">
    <property type="term" value="F:S-adenosylmethionine-dependent methyltransferase activity"/>
    <property type="evidence" value="ECO:0007669"/>
    <property type="project" value="InterPro"/>
</dbReference>
<dbReference type="PANTHER" id="PTHR42912">
    <property type="entry name" value="METHYLTRANSFERASE"/>
    <property type="match status" value="1"/>
</dbReference>
<sequence>MHNYSQSIAASIDPSSQQTIPMTTYQFGSWRIAISRQLRTKEDLTSQYDAASRSWGRTARRYGLDAAYRRLLVASGAQAALGSIGSKARVLDCGIGSGSLSIALNSILPERLNYCGIDLSGEMLTMADAEMRQAVLVPELRQADILSIPYADASFDFVMAAHVLEHLPEPQHALREMVRVLKPGGMLFVCLTRRSHFGAFIQMRWRTWAITERQGVSWLEACQLNDISFQPIHLRSCAGQASTAFWARRPGGLEHETETTAATTHQEVGS</sequence>
<proteinExistence type="predicted"/>
<dbReference type="RefSeq" id="WP_084732843.1">
    <property type="nucleotide sequence ID" value="NZ_FRBN01000012.1"/>
</dbReference>
<name>A0A1M7A2F0_9RHOB</name>